<feature type="transmembrane region" description="Helical" evidence="1">
    <location>
        <begin position="32"/>
        <end position="65"/>
    </location>
</feature>
<accession>A0A3L7AJT4</accession>
<sequence>MGATLPYPQQGGFVYDPMMVRPSEPRGQALSAMIVGIASAVLGGLFGFMVLPGGIVALVLGILALRKRQPRGFALTGIITGSWTILISLGMLGLIIFAVIVGNS</sequence>
<comment type="caution">
    <text evidence="2">The sequence shown here is derived from an EMBL/GenBank/DDBJ whole genome shotgun (WGS) entry which is preliminary data.</text>
</comment>
<proteinExistence type="predicted"/>
<dbReference type="EMBL" id="RCUY01000014">
    <property type="protein sequence ID" value="RLP79861.1"/>
    <property type="molecule type" value="Genomic_DNA"/>
</dbReference>
<gene>
    <name evidence="2" type="ORF">D9V34_15060</name>
</gene>
<dbReference type="Proteomes" id="UP000269438">
    <property type="component" value="Unassembled WGS sequence"/>
</dbReference>
<feature type="transmembrane region" description="Helical" evidence="1">
    <location>
        <begin position="72"/>
        <end position="101"/>
    </location>
</feature>
<dbReference type="AlphaFoldDB" id="A0A3L7AJT4"/>
<evidence type="ECO:0000256" key="1">
    <source>
        <dbReference type="SAM" id="Phobius"/>
    </source>
</evidence>
<protein>
    <submittedName>
        <fullName evidence="2">DUF4190 domain-containing protein</fullName>
    </submittedName>
</protein>
<keyword evidence="1" id="KW-1133">Transmembrane helix</keyword>
<organism evidence="2 3">
    <name type="scientific">Mycetocola lacteus</name>
    <dbReference type="NCBI Taxonomy" id="76637"/>
    <lineage>
        <taxon>Bacteria</taxon>
        <taxon>Bacillati</taxon>
        <taxon>Actinomycetota</taxon>
        <taxon>Actinomycetes</taxon>
        <taxon>Micrococcales</taxon>
        <taxon>Microbacteriaceae</taxon>
        <taxon>Mycetocola</taxon>
    </lineage>
</organism>
<keyword evidence="3" id="KW-1185">Reference proteome</keyword>
<evidence type="ECO:0000313" key="3">
    <source>
        <dbReference type="Proteomes" id="UP000269438"/>
    </source>
</evidence>
<keyword evidence="1" id="KW-0472">Membrane</keyword>
<evidence type="ECO:0000313" key="2">
    <source>
        <dbReference type="EMBL" id="RLP79861.1"/>
    </source>
</evidence>
<reference evidence="2 3" key="1">
    <citation type="submission" date="2018-10" db="EMBL/GenBank/DDBJ databases">
        <authorList>
            <person name="Li J."/>
        </authorList>
    </citation>
    <scope>NUCLEOTIDE SEQUENCE [LARGE SCALE GENOMIC DNA]</scope>
    <source>
        <strain evidence="2 3">JCM 11654</strain>
    </source>
</reference>
<keyword evidence="1" id="KW-0812">Transmembrane</keyword>
<name>A0A3L7AJT4_9MICO</name>